<sequence length="696" mass="76479">MPQFVFEIGTEEMPARFVPALSSELAASLFSRLAEAKVDCGEIHTYGTPRRLVAMVADMAESQRSEVEEVTGPPARIAFDAEGKLTKAGLGFAGSQGVPPESLYTVETPKGAYLATKKATGGARSIDILPALCQAAVSALNFPKKMHWGSGDFTFGRPIRWIVAMLGSEIIRFSLAGVESSNLTWGHRVMGAGPFAIARAEDYQLVIREQGKVVLDPTRRLDIIRKLGNASAEAEGGSVVWKQSLLEEVVNLVEHPIPVLASFDKAYLELPREVLLTSMESHQKSFGVQGKDGKLLPFFLTVINLEPKDEDLVRKGWERVLKARLEDARFFWKGDLSRDFDYWCRKLDSVTFLGPLGSMGDKSRRLERLCGYLAQQISPELLLDLSAAGLLAKCDLVTDMVGEFDTLQGIMGGIYARKKGKGETVAQAIAEQYLPTGPDSPTPQSLAGALLAMADKADTLAGTFGLDMVPTGAADPYALRRQALGICRIVIDHGLRLSLTDLLRTAHGVYGDVQWKLAPDESLRKLLDFFGQRIKAYFTAKGHETLVVEACLGAGIDDIWAFSRRLEALSEFSRGEGFEQAVLTFKRAANIIRKQGSEAGVALDGAYEKRLLESEHERELAQAIEAVSPRFDALWAQDDYASLMSLLAELRPYVDRFFDNVMVMAEDPALRLNRLNLLQRLVSMLGRLADFNALQV</sequence>
<keyword evidence="8 10" id="KW-0030">Aminoacyl-tRNA synthetase</keyword>
<dbReference type="GO" id="GO:0006426">
    <property type="term" value="P:glycyl-tRNA aminoacylation"/>
    <property type="evidence" value="ECO:0007669"/>
    <property type="project" value="UniProtKB-UniRule"/>
</dbReference>
<protein>
    <recommendedName>
        <fullName evidence="10">Glycine--tRNA ligase beta subunit</fullName>
        <ecNumber evidence="10">6.1.1.14</ecNumber>
    </recommendedName>
    <alternativeName>
        <fullName evidence="10">Glycyl-tRNA synthetase beta subunit</fullName>
        <shortName evidence="10">GlyRS</shortName>
    </alternativeName>
</protein>
<accession>F3Z0X1</accession>
<dbReference type="Proteomes" id="UP000007844">
    <property type="component" value="Chromosome"/>
</dbReference>
<dbReference type="STRING" id="690850.Desaf_2734"/>
<gene>
    <name evidence="10" type="primary">glyS</name>
    <name evidence="12" type="ORF">Desaf_2734</name>
</gene>
<dbReference type="GO" id="GO:0005829">
    <property type="term" value="C:cytosol"/>
    <property type="evidence" value="ECO:0007669"/>
    <property type="project" value="TreeGrafter"/>
</dbReference>
<dbReference type="RefSeq" id="WP_014260730.1">
    <property type="nucleotide sequence ID" value="NC_016629.1"/>
</dbReference>
<keyword evidence="4 10" id="KW-0436">Ligase</keyword>
<dbReference type="GO" id="GO:0004820">
    <property type="term" value="F:glycine-tRNA ligase activity"/>
    <property type="evidence" value="ECO:0007669"/>
    <property type="project" value="UniProtKB-UniRule"/>
</dbReference>
<keyword evidence="13" id="KW-1185">Reference proteome</keyword>
<evidence type="ECO:0000256" key="4">
    <source>
        <dbReference type="ARBA" id="ARBA00022598"/>
    </source>
</evidence>
<dbReference type="EC" id="6.1.1.14" evidence="10"/>
<dbReference type="EMBL" id="CP003221">
    <property type="protein sequence ID" value="EGJ51049.1"/>
    <property type="molecule type" value="Genomic_DNA"/>
</dbReference>
<keyword evidence="3 10" id="KW-0963">Cytoplasm</keyword>
<dbReference type="GO" id="GO:0004814">
    <property type="term" value="F:arginine-tRNA ligase activity"/>
    <property type="evidence" value="ECO:0007669"/>
    <property type="project" value="InterPro"/>
</dbReference>
<evidence type="ECO:0000256" key="6">
    <source>
        <dbReference type="ARBA" id="ARBA00022840"/>
    </source>
</evidence>
<evidence type="ECO:0000256" key="7">
    <source>
        <dbReference type="ARBA" id="ARBA00022917"/>
    </source>
</evidence>
<evidence type="ECO:0000256" key="3">
    <source>
        <dbReference type="ARBA" id="ARBA00022490"/>
    </source>
</evidence>
<dbReference type="PRINTS" id="PR01045">
    <property type="entry name" value="TRNASYNTHGB"/>
</dbReference>
<reference evidence="12 13" key="1">
    <citation type="journal article" date="2011" name="J. Bacteriol.">
        <title>Genome sequence of the mercury-methylating and pleomorphic Desulfovibrio africanus Strain Walvis Bay.</title>
        <authorList>
            <person name="Brown S.D."/>
            <person name="Wall J.D."/>
            <person name="Kucken A.M."/>
            <person name="Gilmour C.C."/>
            <person name="Podar M."/>
            <person name="Brandt C.C."/>
            <person name="Teshima H."/>
            <person name="Detter J.C."/>
            <person name="Han C.S."/>
            <person name="Land M.L."/>
            <person name="Lucas S."/>
            <person name="Han J."/>
            <person name="Pennacchio L."/>
            <person name="Nolan M."/>
            <person name="Pitluck S."/>
            <person name="Woyke T."/>
            <person name="Goodwin L."/>
            <person name="Palumbo A.V."/>
            <person name="Elias D.A."/>
        </authorList>
    </citation>
    <scope>NUCLEOTIDE SEQUENCE [LARGE SCALE GENOMIC DNA]</scope>
    <source>
        <strain evidence="12 13">Walvis Bay</strain>
    </source>
</reference>
<dbReference type="GO" id="GO:0006420">
    <property type="term" value="P:arginyl-tRNA aminoacylation"/>
    <property type="evidence" value="ECO:0007669"/>
    <property type="project" value="InterPro"/>
</dbReference>
<keyword evidence="5 10" id="KW-0547">Nucleotide-binding</keyword>
<proteinExistence type="inferred from homology"/>
<feature type="domain" description="DALR anticodon binding" evidence="11">
    <location>
        <begin position="584"/>
        <end position="684"/>
    </location>
</feature>
<dbReference type="GO" id="GO:0005524">
    <property type="term" value="F:ATP binding"/>
    <property type="evidence" value="ECO:0007669"/>
    <property type="project" value="UniProtKB-UniRule"/>
</dbReference>
<dbReference type="Pfam" id="PF02092">
    <property type="entry name" value="tRNA_synt_2f"/>
    <property type="match status" value="1"/>
</dbReference>
<dbReference type="PANTHER" id="PTHR30075:SF2">
    <property type="entry name" value="GLYCINE--TRNA LIGASE, CHLOROPLASTIC_MITOCHONDRIAL 2"/>
    <property type="match status" value="1"/>
</dbReference>
<dbReference type="InterPro" id="IPR008909">
    <property type="entry name" value="DALR_anticod-bd"/>
</dbReference>
<dbReference type="InterPro" id="IPR015944">
    <property type="entry name" value="Gly-tRNA-synth_bsu"/>
</dbReference>
<evidence type="ECO:0000256" key="10">
    <source>
        <dbReference type="HAMAP-Rule" id="MF_00255"/>
    </source>
</evidence>
<dbReference type="eggNOG" id="COG0751">
    <property type="taxonomic scope" value="Bacteria"/>
</dbReference>
<dbReference type="AlphaFoldDB" id="F3Z0X1"/>
<comment type="subcellular location">
    <subcellularLocation>
        <location evidence="1 10">Cytoplasm</location>
    </subcellularLocation>
</comment>
<comment type="similarity">
    <text evidence="2 10">Belongs to the class-II aminoacyl-tRNA synthetase family.</text>
</comment>
<organism evidence="12 13">
    <name type="scientific">Desulfocurvibacter africanus subsp. africanus str. Walvis Bay</name>
    <dbReference type="NCBI Taxonomy" id="690850"/>
    <lineage>
        <taxon>Bacteria</taxon>
        <taxon>Pseudomonadati</taxon>
        <taxon>Thermodesulfobacteriota</taxon>
        <taxon>Desulfovibrionia</taxon>
        <taxon>Desulfovibrionales</taxon>
        <taxon>Desulfovibrionaceae</taxon>
        <taxon>Desulfocurvibacter</taxon>
    </lineage>
</organism>
<dbReference type="HOGENOM" id="CLU_007220_2_2_7"/>
<evidence type="ECO:0000259" key="11">
    <source>
        <dbReference type="Pfam" id="PF05746"/>
    </source>
</evidence>
<evidence type="ECO:0000256" key="5">
    <source>
        <dbReference type="ARBA" id="ARBA00022741"/>
    </source>
</evidence>
<dbReference type="InterPro" id="IPR006194">
    <property type="entry name" value="Gly-tRNA-synth_heterodimer"/>
</dbReference>
<evidence type="ECO:0000256" key="1">
    <source>
        <dbReference type="ARBA" id="ARBA00004496"/>
    </source>
</evidence>
<evidence type="ECO:0000256" key="2">
    <source>
        <dbReference type="ARBA" id="ARBA00008226"/>
    </source>
</evidence>
<dbReference type="Pfam" id="PF05746">
    <property type="entry name" value="DALR_1"/>
    <property type="match status" value="1"/>
</dbReference>
<evidence type="ECO:0000313" key="13">
    <source>
        <dbReference type="Proteomes" id="UP000007844"/>
    </source>
</evidence>
<dbReference type="PROSITE" id="PS50861">
    <property type="entry name" value="AA_TRNA_LIGASE_II_GLYAB"/>
    <property type="match status" value="1"/>
</dbReference>
<dbReference type="NCBIfam" id="TIGR00211">
    <property type="entry name" value="glyS"/>
    <property type="match status" value="1"/>
</dbReference>
<comment type="catalytic activity">
    <reaction evidence="9 10">
        <text>tRNA(Gly) + glycine + ATP = glycyl-tRNA(Gly) + AMP + diphosphate</text>
        <dbReference type="Rhea" id="RHEA:16013"/>
        <dbReference type="Rhea" id="RHEA-COMP:9664"/>
        <dbReference type="Rhea" id="RHEA-COMP:9683"/>
        <dbReference type="ChEBI" id="CHEBI:30616"/>
        <dbReference type="ChEBI" id="CHEBI:33019"/>
        <dbReference type="ChEBI" id="CHEBI:57305"/>
        <dbReference type="ChEBI" id="CHEBI:78442"/>
        <dbReference type="ChEBI" id="CHEBI:78522"/>
        <dbReference type="ChEBI" id="CHEBI:456215"/>
        <dbReference type="EC" id="6.1.1.14"/>
    </reaction>
</comment>
<evidence type="ECO:0000256" key="9">
    <source>
        <dbReference type="ARBA" id="ARBA00047937"/>
    </source>
</evidence>
<dbReference type="HAMAP" id="MF_00255">
    <property type="entry name" value="Gly_tRNA_synth_beta"/>
    <property type="match status" value="1"/>
</dbReference>
<comment type="subunit">
    <text evidence="10">Tetramer of two alpha and two beta subunits.</text>
</comment>
<keyword evidence="6 10" id="KW-0067">ATP-binding</keyword>
<name>F3Z0X1_DESAF</name>
<dbReference type="PANTHER" id="PTHR30075">
    <property type="entry name" value="GLYCYL-TRNA SYNTHETASE"/>
    <property type="match status" value="1"/>
</dbReference>
<keyword evidence="7 10" id="KW-0648">Protein biosynthesis</keyword>
<evidence type="ECO:0000256" key="8">
    <source>
        <dbReference type="ARBA" id="ARBA00023146"/>
    </source>
</evidence>
<dbReference type="KEGG" id="daf:Desaf_2734"/>
<dbReference type="SUPFAM" id="SSF109604">
    <property type="entry name" value="HD-domain/PDEase-like"/>
    <property type="match status" value="1"/>
</dbReference>
<evidence type="ECO:0000313" key="12">
    <source>
        <dbReference type="EMBL" id="EGJ51049.1"/>
    </source>
</evidence>